<evidence type="ECO:0000313" key="2">
    <source>
        <dbReference type="EMBL" id="KAK5936108.1"/>
    </source>
</evidence>
<dbReference type="Proteomes" id="UP001331515">
    <property type="component" value="Unassembled WGS sequence"/>
</dbReference>
<name>A0AAN8EGE4_CHAGU</name>
<feature type="compositionally biased region" description="Polar residues" evidence="1">
    <location>
        <begin position="1"/>
        <end position="14"/>
    </location>
</feature>
<proteinExistence type="predicted"/>
<organism evidence="2 3">
    <name type="scientific">Champsocephalus gunnari</name>
    <name type="common">Mackerel icefish</name>
    <dbReference type="NCBI Taxonomy" id="52237"/>
    <lineage>
        <taxon>Eukaryota</taxon>
        <taxon>Metazoa</taxon>
        <taxon>Chordata</taxon>
        <taxon>Craniata</taxon>
        <taxon>Vertebrata</taxon>
        <taxon>Euteleostomi</taxon>
        <taxon>Actinopterygii</taxon>
        <taxon>Neopterygii</taxon>
        <taxon>Teleostei</taxon>
        <taxon>Neoteleostei</taxon>
        <taxon>Acanthomorphata</taxon>
        <taxon>Eupercaria</taxon>
        <taxon>Perciformes</taxon>
        <taxon>Notothenioidei</taxon>
        <taxon>Channichthyidae</taxon>
        <taxon>Champsocephalus</taxon>
    </lineage>
</organism>
<accession>A0AAN8EGE4</accession>
<feature type="region of interest" description="Disordered" evidence="1">
    <location>
        <begin position="1"/>
        <end position="27"/>
    </location>
</feature>
<feature type="non-terminal residue" evidence="2">
    <location>
        <position position="1"/>
    </location>
</feature>
<evidence type="ECO:0000256" key="1">
    <source>
        <dbReference type="SAM" id="MobiDB-lite"/>
    </source>
</evidence>
<gene>
    <name evidence="2" type="ORF">CgunFtcFv8_027915</name>
</gene>
<dbReference type="EMBL" id="JAURVH010000905">
    <property type="protein sequence ID" value="KAK5936108.1"/>
    <property type="molecule type" value="Genomic_DNA"/>
</dbReference>
<keyword evidence="3" id="KW-1185">Reference proteome</keyword>
<evidence type="ECO:0000313" key="3">
    <source>
        <dbReference type="Proteomes" id="UP001331515"/>
    </source>
</evidence>
<dbReference type="AlphaFoldDB" id="A0AAN8EGE4"/>
<comment type="caution">
    <text evidence="2">The sequence shown here is derived from an EMBL/GenBank/DDBJ whole genome shotgun (WGS) entry which is preliminary data.</text>
</comment>
<protein>
    <submittedName>
        <fullName evidence="2">Uncharacterized protein</fullName>
    </submittedName>
</protein>
<sequence>NGFQPLCTVSTSVRPHTRDGAEQRQLTNSDLQEPLCEPELDGRLCRLISVETPLAGSSMIWQLIMTPGM</sequence>
<reference evidence="2 3" key="1">
    <citation type="journal article" date="2023" name="Mol. Biol. Evol.">
        <title>Genomics of Secondarily Temperate Adaptation in the Only Non-Antarctic Icefish.</title>
        <authorList>
            <person name="Rivera-Colon A.G."/>
            <person name="Rayamajhi N."/>
            <person name="Minhas B.F."/>
            <person name="Madrigal G."/>
            <person name="Bilyk K.T."/>
            <person name="Yoon V."/>
            <person name="Hune M."/>
            <person name="Gregory S."/>
            <person name="Cheng C.H.C."/>
            <person name="Catchen J.M."/>
        </authorList>
    </citation>
    <scope>NUCLEOTIDE SEQUENCE [LARGE SCALE GENOMIC DNA]</scope>
    <source>
        <tissue evidence="2">White muscle</tissue>
    </source>
</reference>